<gene>
    <name evidence="1" type="ORF">ACFOD4_10130</name>
</gene>
<dbReference type="Pfam" id="PF10679">
    <property type="entry name" value="DUF2491"/>
    <property type="match status" value="1"/>
</dbReference>
<evidence type="ECO:0000313" key="2">
    <source>
        <dbReference type="Proteomes" id="UP001595593"/>
    </source>
</evidence>
<proteinExistence type="predicted"/>
<keyword evidence="2" id="KW-1185">Reference proteome</keyword>
<protein>
    <submittedName>
        <fullName evidence="1">DUF2491 family protein</fullName>
    </submittedName>
</protein>
<dbReference type="InterPro" id="IPR019621">
    <property type="entry name" value="DUF2491"/>
</dbReference>
<dbReference type="RefSeq" id="WP_379596109.1">
    <property type="nucleotide sequence ID" value="NZ_JBHRTN010000009.1"/>
</dbReference>
<dbReference type="Proteomes" id="UP001595593">
    <property type="component" value="Unassembled WGS sequence"/>
</dbReference>
<dbReference type="EMBL" id="JBHRTN010000009">
    <property type="protein sequence ID" value="MFC3125419.1"/>
    <property type="molecule type" value="Genomic_DNA"/>
</dbReference>
<sequence>MSGKEYAPSRFRVGMTMTLDPTPFLLAAGATHVTQPAGIGGRVSVEEVGRIGGDAAGGLVRLYLPGDRAMLQLHLGPGNEPDECRYFAPLDEVTPADEAEWGVWLDPVEGMIGWSEFQTRDGKVYARIWSPGPARVQPRALQEEVEGAGGGRTVHHQAMLYGAPTNLDVPAPQTEYILVSAVEDAGQAWVEIRAGLDVNPASLSLA</sequence>
<comment type="caution">
    <text evidence="1">The sequence shown here is derived from an EMBL/GenBank/DDBJ whole genome shotgun (WGS) entry which is preliminary data.</text>
</comment>
<reference evidence="2" key="1">
    <citation type="journal article" date="2019" name="Int. J. Syst. Evol. Microbiol.">
        <title>The Global Catalogue of Microorganisms (GCM) 10K type strain sequencing project: providing services to taxonomists for standard genome sequencing and annotation.</title>
        <authorList>
            <consortium name="The Broad Institute Genomics Platform"/>
            <consortium name="The Broad Institute Genome Sequencing Center for Infectious Disease"/>
            <person name="Wu L."/>
            <person name="Ma J."/>
        </authorList>
    </citation>
    <scope>NUCLEOTIDE SEQUENCE [LARGE SCALE GENOMIC DNA]</scope>
    <source>
        <strain evidence="2">KCTC 52094</strain>
    </source>
</reference>
<accession>A0ABV7FYD3</accession>
<evidence type="ECO:0000313" key="1">
    <source>
        <dbReference type="EMBL" id="MFC3125419.1"/>
    </source>
</evidence>
<organism evidence="1 2">
    <name type="scientific">Teichococcus globiformis</name>
    <dbReference type="NCBI Taxonomy" id="2307229"/>
    <lineage>
        <taxon>Bacteria</taxon>
        <taxon>Pseudomonadati</taxon>
        <taxon>Pseudomonadota</taxon>
        <taxon>Alphaproteobacteria</taxon>
        <taxon>Acetobacterales</taxon>
        <taxon>Roseomonadaceae</taxon>
        <taxon>Roseomonas</taxon>
    </lineage>
</organism>
<name>A0ABV7FYD3_9PROT</name>